<feature type="domain" description="Cytidyltransferase-like" evidence="11">
    <location>
        <begin position="10"/>
        <end position="138"/>
    </location>
</feature>
<reference evidence="12" key="1">
    <citation type="journal article" date="2014" name="Genome Biol. Evol.">
        <title>Pangenome evidence for extensive interdomain horizontal transfer affecting lineage core and shell genes in uncultured planktonic thaumarchaeota and euryarchaeota.</title>
        <authorList>
            <person name="Deschamps P."/>
            <person name="Zivanovic Y."/>
            <person name="Moreira D."/>
            <person name="Rodriguez-Valera F."/>
            <person name="Lopez-Garcia P."/>
        </authorList>
    </citation>
    <scope>NUCLEOTIDE SEQUENCE</scope>
</reference>
<keyword evidence="5 12" id="KW-0548">Nucleotidyltransferase</keyword>
<keyword evidence="8" id="KW-0460">Magnesium</keyword>
<organism evidence="12">
    <name type="scientific">uncultured marine thaumarchaeote KM3_68_B04</name>
    <dbReference type="NCBI Taxonomy" id="1456242"/>
    <lineage>
        <taxon>Archaea</taxon>
        <taxon>Nitrososphaerota</taxon>
        <taxon>environmental samples</taxon>
    </lineage>
</organism>
<evidence type="ECO:0000313" key="12">
    <source>
        <dbReference type="EMBL" id="AIF14874.1"/>
    </source>
</evidence>
<dbReference type="NCBIfam" id="TIGR01510">
    <property type="entry name" value="coaD_prev_kdtB"/>
    <property type="match status" value="1"/>
</dbReference>
<evidence type="ECO:0000256" key="1">
    <source>
        <dbReference type="ARBA" id="ARBA00012392"/>
    </source>
</evidence>
<evidence type="ECO:0000256" key="4">
    <source>
        <dbReference type="ARBA" id="ARBA00022679"/>
    </source>
</evidence>
<comment type="catalytic activity">
    <reaction evidence="10">
        <text>(R)-4'-phosphopantetheine + ATP + H(+) = 3'-dephospho-CoA + diphosphate</text>
        <dbReference type="Rhea" id="RHEA:19801"/>
        <dbReference type="ChEBI" id="CHEBI:15378"/>
        <dbReference type="ChEBI" id="CHEBI:30616"/>
        <dbReference type="ChEBI" id="CHEBI:33019"/>
        <dbReference type="ChEBI" id="CHEBI:57328"/>
        <dbReference type="ChEBI" id="CHEBI:61723"/>
        <dbReference type="EC" id="2.7.7.3"/>
    </reaction>
</comment>
<dbReference type="AlphaFoldDB" id="A0A075HFY0"/>
<evidence type="ECO:0000256" key="3">
    <source>
        <dbReference type="ARBA" id="ARBA00022490"/>
    </source>
</evidence>
<dbReference type="PANTHER" id="PTHR21342:SF1">
    <property type="entry name" value="PHOSPHOPANTETHEINE ADENYLYLTRANSFERASE"/>
    <property type="match status" value="1"/>
</dbReference>
<dbReference type="Pfam" id="PF01467">
    <property type="entry name" value="CTP_transf_like"/>
    <property type="match status" value="1"/>
</dbReference>
<evidence type="ECO:0000256" key="5">
    <source>
        <dbReference type="ARBA" id="ARBA00022695"/>
    </source>
</evidence>
<dbReference type="PRINTS" id="PR01020">
    <property type="entry name" value="LPSBIOSNTHSS"/>
</dbReference>
<evidence type="ECO:0000259" key="11">
    <source>
        <dbReference type="Pfam" id="PF01467"/>
    </source>
</evidence>
<evidence type="ECO:0000256" key="10">
    <source>
        <dbReference type="ARBA" id="ARBA00029346"/>
    </source>
</evidence>
<evidence type="ECO:0000256" key="9">
    <source>
        <dbReference type="ARBA" id="ARBA00022993"/>
    </source>
</evidence>
<gene>
    <name evidence="12" type="primary">coaD</name>
    <name evidence="12" type="synonym">kdtB</name>
</gene>
<keyword evidence="9" id="KW-0173">Coenzyme A biosynthesis</keyword>
<evidence type="ECO:0000256" key="8">
    <source>
        <dbReference type="ARBA" id="ARBA00022842"/>
    </source>
</evidence>
<keyword evidence="4 12" id="KW-0808">Transferase</keyword>
<dbReference type="NCBIfam" id="TIGR00125">
    <property type="entry name" value="cyt_tran_rel"/>
    <property type="match status" value="1"/>
</dbReference>
<dbReference type="GO" id="GO:0005524">
    <property type="term" value="F:ATP binding"/>
    <property type="evidence" value="ECO:0007669"/>
    <property type="project" value="UniProtKB-KW"/>
</dbReference>
<evidence type="ECO:0000256" key="7">
    <source>
        <dbReference type="ARBA" id="ARBA00022840"/>
    </source>
</evidence>
<dbReference type="CDD" id="cd02163">
    <property type="entry name" value="PPAT"/>
    <property type="match status" value="1"/>
</dbReference>
<proteinExistence type="inferred from homology"/>
<dbReference type="GO" id="GO:0004595">
    <property type="term" value="F:pantetheine-phosphate adenylyltransferase activity"/>
    <property type="evidence" value="ECO:0007669"/>
    <property type="project" value="UniProtKB-EC"/>
</dbReference>
<dbReference type="SUPFAM" id="SSF52374">
    <property type="entry name" value="Nucleotidylyl transferase"/>
    <property type="match status" value="1"/>
</dbReference>
<dbReference type="EC" id="2.7.7.3" evidence="1"/>
<dbReference type="Gene3D" id="3.40.50.620">
    <property type="entry name" value="HUPs"/>
    <property type="match status" value="1"/>
</dbReference>
<protein>
    <recommendedName>
        <fullName evidence="2">Phosphopantetheine adenylyltransferase</fullName>
        <ecNumber evidence="1">2.7.7.3</ecNumber>
    </recommendedName>
</protein>
<dbReference type="InterPro" id="IPR004821">
    <property type="entry name" value="Cyt_trans-like"/>
</dbReference>
<name>A0A075HFY0_9ARCH</name>
<accession>A0A075HFY0</accession>
<dbReference type="InterPro" id="IPR001980">
    <property type="entry name" value="PPAT"/>
</dbReference>
<dbReference type="GO" id="GO:0015937">
    <property type="term" value="P:coenzyme A biosynthetic process"/>
    <property type="evidence" value="ECO:0007669"/>
    <property type="project" value="UniProtKB-KW"/>
</dbReference>
<keyword evidence="7" id="KW-0067">ATP-binding</keyword>
<dbReference type="PANTHER" id="PTHR21342">
    <property type="entry name" value="PHOSPHOPANTETHEINE ADENYLYLTRANSFERASE"/>
    <property type="match status" value="1"/>
</dbReference>
<evidence type="ECO:0000256" key="6">
    <source>
        <dbReference type="ARBA" id="ARBA00022741"/>
    </source>
</evidence>
<sequence length="170" mass="18920">MSKKEDKLAVYPGSFDPLTNGHVDIIERGAKLFDRIVIAILENTDKDALFSVATRTEIARSVFSHHANVEVEHFDGLLVDYVSERGADVIVRGLRAISDFEYEMQMALMNRHLDASIETVFMMPDERYTYLSSRLVKEVFALGGSVSGLVPPLVQDQLKQSSPPSSRSSA</sequence>
<dbReference type="InterPro" id="IPR014729">
    <property type="entry name" value="Rossmann-like_a/b/a_fold"/>
</dbReference>
<keyword evidence="3" id="KW-0963">Cytoplasm</keyword>
<dbReference type="HAMAP" id="MF_00151">
    <property type="entry name" value="PPAT_bact"/>
    <property type="match status" value="1"/>
</dbReference>
<keyword evidence="6" id="KW-0547">Nucleotide-binding</keyword>
<dbReference type="EMBL" id="KF901013">
    <property type="protein sequence ID" value="AIF14874.1"/>
    <property type="molecule type" value="Genomic_DNA"/>
</dbReference>
<evidence type="ECO:0000256" key="2">
    <source>
        <dbReference type="ARBA" id="ARBA00013868"/>
    </source>
</evidence>